<evidence type="ECO:0000313" key="1">
    <source>
        <dbReference type="EMBL" id="KAH7308548.1"/>
    </source>
</evidence>
<dbReference type="AlphaFoldDB" id="A0A8K0SKX0"/>
<dbReference type="PANTHER" id="PTHR43647:SF4">
    <property type="entry name" value="KETOREDUCTASE (KR) DOMAIN-CONTAINING PROTEIN"/>
    <property type="match status" value="1"/>
</dbReference>
<name>A0A8K0SKX0_9HYPO</name>
<dbReference type="Proteomes" id="UP000813444">
    <property type="component" value="Unassembled WGS sequence"/>
</dbReference>
<keyword evidence="2" id="KW-1185">Reference proteome</keyword>
<dbReference type="Gene3D" id="3.40.50.720">
    <property type="entry name" value="NAD(P)-binding Rossmann-like Domain"/>
    <property type="match status" value="1"/>
</dbReference>
<dbReference type="GO" id="GO:0000253">
    <property type="term" value="F:3-beta-hydroxysteroid 3-dehydrogenase (NADP+) activity"/>
    <property type="evidence" value="ECO:0007669"/>
    <property type="project" value="TreeGrafter"/>
</dbReference>
<dbReference type="OrthoDB" id="191139at2759"/>
<dbReference type="GO" id="GO:0005789">
    <property type="term" value="C:endoplasmic reticulum membrane"/>
    <property type="evidence" value="ECO:0007669"/>
    <property type="project" value="TreeGrafter"/>
</dbReference>
<gene>
    <name evidence="1" type="ORF">B0I35DRAFT_515660</name>
</gene>
<dbReference type="InterPro" id="IPR036291">
    <property type="entry name" value="NAD(P)-bd_dom_sf"/>
</dbReference>
<protein>
    <submittedName>
        <fullName evidence="1">Short-chain dehydrogenase</fullName>
    </submittedName>
</protein>
<dbReference type="SUPFAM" id="SSF51735">
    <property type="entry name" value="NAD(P)-binding Rossmann-fold domains"/>
    <property type="match status" value="1"/>
</dbReference>
<sequence length="332" mass="37039">MAPSGTLIFIGANGSSGIPASEHLLKTYPQYTAVLTVRDATDADANTRTLRETISRYPKAKATIHQVDLSKLSSAHAFASNISSQIKAGELPPIKAIICSAYCWNLVSDPEFTEDGYEKTFQVSHLSHVAIVLRLLDCFAPDGGRVEMISSEAHYRRKQVLSPYITDVPVDMDRLIHPLPDPNKQGHGFIRYATVKLVNTVWAYALNRHLQKDPRFRNITAVAMNPGTIGDARVFQTNTPSNIQYVQRYLVQPLLPIISRLNLQVRTAKQVGADMIELAVSDKYAGDRCYFTQLNKDEPDPIVLDEAVQERLWLKSAEWCNITAENCALKLD</sequence>
<dbReference type="EMBL" id="JAGPNK010000015">
    <property type="protein sequence ID" value="KAH7308548.1"/>
    <property type="molecule type" value="Genomic_DNA"/>
</dbReference>
<comment type="caution">
    <text evidence="1">The sequence shown here is derived from an EMBL/GenBank/DDBJ whole genome shotgun (WGS) entry which is preliminary data.</text>
</comment>
<dbReference type="GO" id="GO:0005741">
    <property type="term" value="C:mitochondrial outer membrane"/>
    <property type="evidence" value="ECO:0007669"/>
    <property type="project" value="TreeGrafter"/>
</dbReference>
<dbReference type="PANTHER" id="PTHR43647">
    <property type="entry name" value="DEHYDROGENASE"/>
    <property type="match status" value="1"/>
</dbReference>
<reference evidence="1" key="1">
    <citation type="journal article" date="2021" name="Nat. Commun.">
        <title>Genetic determinants of endophytism in the Arabidopsis root mycobiome.</title>
        <authorList>
            <person name="Mesny F."/>
            <person name="Miyauchi S."/>
            <person name="Thiergart T."/>
            <person name="Pickel B."/>
            <person name="Atanasova L."/>
            <person name="Karlsson M."/>
            <person name="Huettel B."/>
            <person name="Barry K.W."/>
            <person name="Haridas S."/>
            <person name="Chen C."/>
            <person name="Bauer D."/>
            <person name="Andreopoulos W."/>
            <person name="Pangilinan J."/>
            <person name="LaButti K."/>
            <person name="Riley R."/>
            <person name="Lipzen A."/>
            <person name="Clum A."/>
            <person name="Drula E."/>
            <person name="Henrissat B."/>
            <person name="Kohler A."/>
            <person name="Grigoriev I.V."/>
            <person name="Martin F.M."/>
            <person name="Hacquard S."/>
        </authorList>
    </citation>
    <scope>NUCLEOTIDE SEQUENCE</scope>
    <source>
        <strain evidence="1">MPI-CAGE-CH-0235</strain>
    </source>
</reference>
<organism evidence="1 2">
    <name type="scientific">Stachybotrys elegans</name>
    <dbReference type="NCBI Taxonomy" id="80388"/>
    <lineage>
        <taxon>Eukaryota</taxon>
        <taxon>Fungi</taxon>
        <taxon>Dikarya</taxon>
        <taxon>Ascomycota</taxon>
        <taxon>Pezizomycotina</taxon>
        <taxon>Sordariomycetes</taxon>
        <taxon>Hypocreomycetidae</taxon>
        <taxon>Hypocreales</taxon>
        <taxon>Stachybotryaceae</taxon>
        <taxon>Stachybotrys</taxon>
    </lineage>
</organism>
<proteinExistence type="predicted"/>
<evidence type="ECO:0000313" key="2">
    <source>
        <dbReference type="Proteomes" id="UP000813444"/>
    </source>
</evidence>
<dbReference type="GO" id="GO:0005811">
    <property type="term" value="C:lipid droplet"/>
    <property type="evidence" value="ECO:0007669"/>
    <property type="project" value="TreeGrafter"/>
</dbReference>
<accession>A0A8K0SKX0</accession>
<dbReference type="InterPro" id="IPR051593">
    <property type="entry name" value="Ergosterol_Biosynth_ERG27"/>
</dbReference>